<reference evidence="1" key="1">
    <citation type="journal article" date="2014" name="Front. Microbiol.">
        <title>High frequency of phylogenetically diverse reductive dehalogenase-homologous genes in deep subseafloor sedimentary metagenomes.</title>
        <authorList>
            <person name="Kawai M."/>
            <person name="Futagami T."/>
            <person name="Toyoda A."/>
            <person name="Takaki Y."/>
            <person name="Nishi S."/>
            <person name="Hori S."/>
            <person name="Arai W."/>
            <person name="Tsubouchi T."/>
            <person name="Morono Y."/>
            <person name="Uchiyama I."/>
            <person name="Ito T."/>
            <person name="Fujiyama A."/>
            <person name="Inagaki F."/>
            <person name="Takami H."/>
        </authorList>
    </citation>
    <scope>NUCLEOTIDE SEQUENCE</scope>
    <source>
        <strain evidence="1">Expedition CK06-06</strain>
    </source>
</reference>
<comment type="caution">
    <text evidence="1">The sequence shown here is derived from an EMBL/GenBank/DDBJ whole genome shotgun (WGS) entry which is preliminary data.</text>
</comment>
<evidence type="ECO:0000313" key="1">
    <source>
        <dbReference type="EMBL" id="GAI19410.1"/>
    </source>
</evidence>
<gene>
    <name evidence="1" type="ORF">S06H3_36851</name>
</gene>
<protein>
    <submittedName>
        <fullName evidence="1">Uncharacterized protein</fullName>
    </submittedName>
</protein>
<dbReference type="EMBL" id="BARV01022342">
    <property type="protein sequence ID" value="GAI19410.1"/>
    <property type="molecule type" value="Genomic_DNA"/>
</dbReference>
<name>X1MXJ2_9ZZZZ</name>
<dbReference type="AlphaFoldDB" id="X1MXJ2"/>
<organism evidence="1">
    <name type="scientific">marine sediment metagenome</name>
    <dbReference type="NCBI Taxonomy" id="412755"/>
    <lineage>
        <taxon>unclassified sequences</taxon>
        <taxon>metagenomes</taxon>
        <taxon>ecological metagenomes</taxon>
    </lineage>
</organism>
<feature type="non-terminal residue" evidence="1">
    <location>
        <position position="39"/>
    </location>
</feature>
<accession>X1MXJ2</accession>
<proteinExistence type="predicted"/>
<sequence>MALIDNGIEKVRAFELPAGIWADGRYIGSPRMALVKWRS</sequence>